<evidence type="ECO:0000259" key="14">
    <source>
        <dbReference type="Pfam" id="PF00899"/>
    </source>
</evidence>
<dbReference type="InterPro" id="IPR045886">
    <property type="entry name" value="ThiF/MoeB/HesA"/>
</dbReference>
<organism evidence="15 16">
    <name type="scientific">Parahaliea maris</name>
    <dbReference type="NCBI Taxonomy" id="2716870"/>
    <lineage>
        <taxon>Bacteria</taxon>
        <taxon>Pseudomonadati</taxon>
        <taxon>Pseudomonadota</taxon>
        <taxon>Gammaproteobacteria</taxon>
        <taxon>Cellvibrionales</taxon>
        <taxon>Halieaceae</taxon>
        <taxon>Parahaliea</taxon>
    </lineage>
</organism>
<dbReference type="InterPro" id="IPR035985">
    <property type="entry name" value="Ubiquitin-activating_enz"/>
</dbReference>
<proteinExistence type="inferred from homology"/>
<sequence length="249" mass="25782">MLSDAELARYARQILLPGFDIAGQERLKGARVLVLGLGGLGSPAALYLAGAGVGTLVLADGDVVETSNLQRQLCHTEADCGRNKAESAAAAIIARNAGVAVEVLPQHLDEAALGRLLPGLDLVLDCSDNYPVRYALNRASLRHAVPVVSAAAVRTEAQVAVLDPVRGGPCYRCMYPQAGADTALSCSESGVLGPVVGIAGSLQALEAIKLLSGCAEPLRDNLLIMDLATLDFQRLRVGRREGCADCGGG</sequence>
<evidence type="ECO:0000313" key="16">
    <source>
        <dbReference type="Proteomes" id="UP000321039"/>
    </source>
</evidence>
<evidence type="ECO:0000256" key="2">
    <source>
        <dbReference type="ARBA" id="ARBA00009919"/>
    </source>
</evidence>
<evidence type="ECO:0000256" key="1">
    <source>
        <dbReference type="ARBA" id="ARBA00005046"/>
    </source>
</evidence>
<evidence type="ECO:0000256" key="5">
    <source>
        <dbReference type="ARBA" id="ARBA00022840"/>
    </source>
</evidence>
<dbReference type="InterPro" id="IPR000594">
    <property type="entry name" value="ThiF_NAD_FAD-bd"/>
</dbReference>
<accession>A0A5C9A623</accession>
<comment type="pathway">
    <text evidence="1">Cofactor biosynthesis; molybdopterin biosynthesis.</text>
</comment>
<dbReference type="PANTHER" id="PTHR10953:SF102">
    <property type="entry name" value="ADENYLYLTRANSFERASE AND SULFURTRANSFERASE MOCS3"/>
    <property type="match status" value="1"/>
</dbReference>
<comment type="subunit">
    <text evidence="8">Homodimer. Forms a stable heterotetrameric complex of 2 MoeB and 2 MoaD during adenylation of MoaD.</text>
</comment>
<dbReference type="SUPFAM" id="SSF69572">
    <property type="entry name" value="Activating enzymes of the ubiquitin-like proteins"/>
    <property type="match status" value="1"/>
</dbReference>
<keyword evidence="5" id="KW-0067">ATP-binding</keyword>
<evidence type="ECO:0000256" key="4">
    <source>
        <dbReference type="ARBA" id="ARBA00022741"/>
    </source>
</evidence>
<dbReference type="GO" id="GO:0004792">
    <property type="term" value="F:thiosulfate-cyanide sulfurtransferase activity"/>
    <property type="evidence" value="ECO:0007669"/>
    <property type="project" value="TreeGrafter"/>
</dbReference>
<dbReference type="Pfam" id="PF00899">
    <property type="entry name" value="ThiF"/>
    <property type="match status" value="1"/>
</dbReference>
<evidence type="ECO:0000256" key="11">
    <source>
        <dbReference type="ARBA" id="ARBA00075110"/>
    </source>
</evidence>
<evidence type="ECO:0000256" key="10">
    <source>
        <dbReference type="ARBA" id="ARBA00073635"/>
    </source>
</evidence>
<dbReference type="FunFam" id="3.40.50.720:FF:000033">
    <property type="entry name" value="Adenylyltransferase and sulfurtransferase MOCS3"/>
    <property type="match status" value="1"/>
</dbReference>
<comment type="similarity">
    <text evidence="2">Belongs to the HesA/MoeB/ThiF family.</text>
</comment>
<reference evidence="15 16" key="1">
    <citation type="submission" date="2019-08" db="EMBL/GenBank/DDBJ databases">
        <title>Parahaliea maris sp. nov., isolated from the surface seawater.</title>
        <authorList>
            <person name="Liu Y."/>
        </authorList>
    </citation>
    <scope>NUCLEOTIDE SEQUENCE [LARGE SCALE GENOMIC DNA]</scope>
    <source>
        <strain evidence="15 16">HSLHS9</strain>
    </source>
</reference>
<evidence type="ECO:0000256" key="13">
    <source>
        <dbReference type="ARBA" id="ARBA00078531"/>
    </source>
</evidence>
<dbReference type="GO" id="GO:0005829">
    <property type="term" value="C:cytosol"/>
    <property type="evidence" value="ECO:0007669"/>
    <property type="project" value="TreeGrafter"/>
</dbReference>
<dbReference type="AlphaFoldDB" id="A0A5C9A623"/>
<dbReference type="GO" id="GO:0005524">
    <property type="term" value="F:ATP binding"/>
    <property type="evidence" value="ECO:0007669"/>
    <property type="project" value="UniProtKB-KW"/>
</dbReference>
<keyword evidence="3 15" id="KW-0808">Transferase</keyword>
<keyword evidence="15" id="KW-0548">Nucleotidyltransferase</keyword>
<evidence type="ECO:0000313" key="15">
    <source>
        <dbReference type="EMBL" id="TXS96383.1"/>
    </source>
</evidence>
<evidence type="ECO:0000256" key="8">
    <source>
        <dbReference type="ARBA" id="ARBA00063809"/>
    </source>
</evidence>
<comment type="catalytic activity">
    <reaction evidence="6">
        <text>[molybdopterin-synthase sulfur-carrier protein]-C-terminal Gly-Gly + ATP + H(+) = [molybdopterin-synthase sulfur-carrier protein]-C-terminal Gly-Gly-AMP + diphosphate</text>
        <dbReference type="Rhea" id="RHEA:43616"/>
        <dbReference type="Rhea" id="RHEA-COMP:12159"/>
        <dbReference type="Rhea" id="RHEA-COMP:12202"/>
        <dbReference type="ChEBI" id="CHEBI:15378"/>
        <dbReference type="ChEBI" id="CHEBI:30616"/>
        <dbReference type="ChEBI" id="CHEBI:33019"/>
        <dbReference type="ChEBI" id="CHEBI:90618"/>
        <dbReference type="ChEBI" id="CHEBI:90778"/>
        <dbReference type="EC" id="2.7.7.80"/>
    </reaction>
</comment>
<dbReference type="Gene3D" id="3.40.50.720">
    <property type="entry name" value="NAD(P)-binding Rossmann-like Domain"/>
    <property type="match status" value="1"/>
</dbReference>
<dbReference type="PANTHER" id="PTHR10953">
    <property type="entry name" value="UBIQUITIN-ACTIVATING ENZYME E1"/>
    <property type="match status" value="1"/>
</dbReference>
<dbReference type="GO" id="GO:0061605">
    <property type="term" value="F:molybdopterin-synthase adenylyltransferase activity"/>
    <property type="evidence" value="ECO:0007669"/>
    <property type="project" value="UniProtKB-EC"/>
</dbReference>
<evidence type="ECO:0000256" key="6">
    <source>
        <dbReference type="ARBA" id="ARBA00052218"/>
    </source>
</evidence>
<keyword evidence="4" id="KW-0547">Nucleotide-binding</keyword>
<dbReference type="EC" id="2.7.7.80" evidence="9"/>
<comment type="function">
    <text evidence="7">Catalyzes the adenylation by ATP of the carboxyl group of the C-terminal glycine of sulfur carrier protein MoaD.</text>
</comment>
<feature type="domain" description="THIF-type NAD/FAD binding fold" evidence="14">
    <location>
        <begin position="10"/>
        <end position="243"/>
    </location>
</feature>
<protein>
    <recommendedName>
        <fullName evidence="10">Molybdopterin-synthase adenylyltransferase</fullName>
        <ecNumber evidence="9">2.7.7.80</ecNumber>
    </recommendedName>
    <alternativeName>
        <fullName evidence="13">MoaD protein adenylase</fullName>
    </alternativeName>
    <alternativeName>
        <fullName evidence="11">Molybdopterin-converting factor subunit 1 adenylase</fullName>
    </alternativeName>
    <alternativeName>
        <fullName evidence="12">Sulfur carrier protein MoaD adenylyltransferase</fullName>
    </alternativeName>
</protein>
<dbReference type="Proteomes" id="UP000321039">
    <property type="component" value="Unassembled WGS sequence"/>
</dbReference>
<dbReference type="NCBIfam" id="NF004281">
    <property type="entry name" value="PRK05690.1"/>
    <property type="match status" value="1"/>
</dbReference>
<comment type="caution">
    <text evidence="15">The sequence shown here is derived from an EMBL/GenBank/DDBJ whole genome shotgun (WGS) entry which is preliminary data.</text>
</comment>
<evidence type="ECO:0000256" key="9">
    <source>
        <dbReference type="ARBA" id="ARBA00066884"/>
    </source>
</evidence>
<dbReference type="GO" id="GO:0008146">
    <property type="term" value="F:sulfotransferase activity"/>
    <property type="evidence" value="ECO:0007669"/>
    <property type="project" value="TreeGrafter"/>
</dbReference>
<evidence type="ECO:0000256" key="12">
    <source>
        <dbReference type="ARBA" id="ARBA00075328"/>
    </source>
</evidence>
<gene>
    <name evidence="15" type="primary">moeB</name>
    <name evidence="15" type="ORF">FV139_02490</name>
</gene>
<dbReference type="CDD" id="cd00757">
    <property type="entry name" value="ThiF_MoeB_HesA_family"/>
    <property type="match status" value="1"/>
</dbReference>
<name>A0A5C9A623_9GAMM</name>
<dbReference type="EMBL" id="VRZA01000001">
    <property type="protein sequence ID" value="TXS96383.1"/>
    <property type="molecule type" value="Genomic_DNA"/>
</dbReference>
<evidence type="ECO:0000256" key="7">
    <source>
        <dbReference type="ARBA" id="ARBA00055169"/>
    </source>
</evidence>
<keyword evidence="16" id="KW-1185">Reference proteome</keyword>
<dbReference type="RefSeq" id="WP_148066651.1">
    <property type="nucleotide sequence ID" value="NZ_VRZA01000001.1"/>
</dbReference>
<dbReference type="GO" id="GO:0008641">
    <property type="term" value="F:ubiquitin-like modifier activating enzyme activity"/>
    <property type="evidence" value="ECO:0007669"/>
    <property type="project" value="InterPro"/>
</dbReference>
<evidence type="ECO:0000256" key="3">
    <source>
        <dbReference type="ARBA" id="ARBA00022679"/>
    </source>
</evidence>